<accession>A0A1B1TBS7</accession>
<proteinExistence type="predicted"/>
<dbReference type="EMBL" id="KP211851">
    <property type="protein sequence ID" value="ANV79741.1"/>
    <property type="molecule type" value="Genomic_DNA"/>
</dbReference>
<dbReference type="AlphaFoldDB" id="A0A1B1TBS7"/>
<dbReference type="InterPro" id="IPR008949">
    <property type="entry name" value="Isoprenoid_synthase_dom_sf"/>
</dbReference>
<evidence type="ECO:0000313" key="1">
    <source>
        <dbReference type="EMBL" id="ANV79741.1"/>
    </source>
</evidence>
<protein>
    <submittedName>
        <fullName evidence="1">Squalene/phytoene synthase (FDFT1)</fullName>
    </submittedName>
</protein>
<reference evidence="1" key="1">
    <citation type="submission" date="2014-11" db="EMBL/GenBank/DDBJ databases">
        <authorList>
            <person name="Zhu J."/>
            <person name="Qi W."/>
            <person name="Song R."/>
        </authorList>
    </citation>
    <scope>NUCLEOTIDE SEQUENCE</scope>
</reference>
<dbReference type="PANTHER" id="PTHR31480">
    <property type="entry name" value="BIFUNCTIONAL LYCOPENE CYCLASE/PHYTOENE SYNTHASE"/>
    <property type="match status" value="1"/>
</dbReference>
<dbReference type="SFLD" id="SFLDS00005">
    <property type="entry name" value="Isoprenoid_Synthase_Type_I"/>
    <property type="match status" value="1"/>
</dbReference>
<dbReference type="InterPro" id="IPR002060">
    <property type="entry name" value="Squ/phyt_synthse"/>
</dbReference>
<dbReference type="Gene3D" id="1.10.600.10">
    <property type="entry name" value="Farnesyl Diphosphate Synthase"/>
    <property type="match status" value="1"/>
</dbReference>
<dbReference type="GO" id="GO:0016765">
    <property type="term" value="F:transferase activity, transferring alkyl or aryl (other than methyl) groups"/>
    <property type="evidence" value="ECO:0007669"/>
    <property type="project" value="UniProtKB-ARBA"/>
</dbReference>
<dbReference type="Pfam" id="PF00494">
    <property type="entry name" value="SQS_PSY"/>
    <property type="match status" value="1"/>
</dbReference>
<organism evidence="1">
    <name type="scientific">Candidatus Thalassarchaea marina</name>
    <dbReference type="NCBI Taxonomy" id="1680828"/>
    <lineage>
        <taxon>Archaea</taxon>
        <taxon>Methanobacteriati</taxon>
        <taxon>Thermoplasmatota</taxon>
        <taxon>Candidatus Poseidoniia</taxon>
        <taxon>Candidatus Poseidoniia incertae sedis</taxon>
    </lineage>
</organism>
<dbReference type="SUPFAM" id="SSF48576">
    <property type="entry name" value="Terpenoid synthases"/>
    <property type="match status" value="1"/>
</dbReference>
<reference evidence="1" key="2">
    <citation type="journal article" date="2015" name="ISME J.">
        <title>A new class of marine Euryarchaeota group II from the Mediterranean deep chlorophyll maximum.</title>
        <authorList>
            <person name="Martin-Cuadrado A.B."/>
            <person name="Garcia-Heredia I."/>
            <person name="Molto A.G."/>
            <person name="Lopez-Ubeda R."/>
            <person name="Kimes N."/>
            <person name="Lopez-Garcia P."/>
            <person name="Moreira D."/>
            <person name="Rodriguez-Valera F."/>
        </authorList>
    </citation>
    <scope>NUCLEOTIDE SEQUENCE</scope>
</reference>
<name>A0A1B1TBS7_9ARCH</name>
<sequence length="348" mass="40363">MQEVPSLSMARGESSDGESEKIIDNLLEGTSRSFYLTLKVTPKKIRRQISLMYLLARLADTIADSKVGENKILLELLSEYNNKIQDENRKLPDFTDLAIIQEDAAEARLLHEAVIPVNYLQKSGQFTNSDKMKIKKLLDIIIGGQILDLERFTDATGEKIISLENEEELDDYTYRVAGSVGEFWTHMSLDHLFNMEEKEKKILFEKAVNFGKSLQLINILRDLPEDLRMGRCYIPSQTLHEIEMTSEDLLEMNNIEKFRPLYDSYILRAENYLDDAVDYIKMLPRSQFRLRLSCLLPVLIGQRTLQLLRDGNILDYNRRIKVLRPEIKKIMRKAIWLSITGINPKKMN</sequence>
<dbReference type="SFLD" id="SFLDG01018">
    <property type="entry name" value="Squalene/Phytoene_Synthase_Lik"/>
    <property type="match status" value="1"/>
</dbReference>